<evidence type="ECO:0000313" key="7">
    <source>
        <dbReference type="EMBL" id="EFU77889.1"/>
    </source>
</evidence>
<evidence type="ECO:0000259" key="5">
    <source>
        <dbReference type="Pfam" id="PF00107"/>
    </source>
</evidence>
<dbReference type="Proteomes" id="UP000003434">
    <property type="component" value="Unassembled WGS sequence"/>
</dbReference>
<sequence length="371" mass="39637">MQQNDINLTGIQKEQGEEMEAFALIERNRAEIIDLPKPVLGSPYNAVLTPVAVSVCTSDVNTVYGSGAKKPDNLILGHEAVARVIKTGEKVKDFKEGDIVAVPSMTPNFHDKDIQDGNFLHAGANFSANALGRSTPGVFAREFEVADADLNLARLPEGVSLGNGLMCTDMATTGFTGAERVNFGDTVVVLGTGGVGLMAICGAALRGAGGIIAVGSRRASIPLAYEYGASEVVSYKEHNIVEYVLKATTGKGADVVIIAGGNDRTFSDAIDMVRYGVGKVVNLKLFTGDGSMEIPKFSSGRGMSGKSIYMELGKGGRVRMERLLAMVKYKRFVPEKMITHTFNGFENVVEALQLMKDKGNDVIKTMILTGW</sequence>
<dbReference type="InterPro" id="IPR013154">
    <property type="entry name" value="ADH-like_N"/>
</dbReference>
<evidence type="ECO:0000256" key="1">
    <source>
        <dbReference type="ARBA" id="ARBA00001947"/>
    </source>
</evidence>
<keyword evidence="3" id="KW-0479">Metal-binding</keyword>
<dbReference type="eggNOG" id="COG1063">
    <property type="taxonomic scope" value="Bacteria"/>
</dbReference>
<dbReference type="EMBL" id="AEPW01000006">
    <property type="protein sequence ID" value="EFU77889.1"/>
    <property type="molecule type" value="Genomic_DNA"/>
</dbReference>
<comment type="caution">
    <text evidence="7">The sequence shown here is derived from an EMBL/GenBank/DDBJ whole genome shotgun (WGS) entry which is preliminary data.</text>
</comment>
<dbReference type="Gene3D" id="3.90.180.10">
    <property type="entry name" value="Medium-chain alcohol dehydrogenases, catalytic domain"/>
    <property type="match status" value="1"/>
</dbReference>
<dbReference type="InterPro" id="IPR011032">
    <property type="entry name" value="GroES-like_sf"/>
</dbReference>
<dbReference type="Pfam" id="PF08240">
    <property type="entry name" value="ADH_N"/>
    <property type="match status" value="1"/>
</dbReference>
<comment type="similarity">
    <text evidence="2">Belongs to the zinc-containing alcohol dehydrogenase family.</text>
</comment>
<dbReference type="SUPFAM" id="SSF51735">
    <property type="entry name" value="NAD(P)-binding Rossmann-fold domains"/>
    <property type="match status" value="1"/>
</dbReference>
<protein>
    <submittedName>
        <fullName evidence="7">GroES-like protein</fullName>
    </submittedName>
</protein>
<dbReference type="Gene3D" id="3.40.50.720">
    <property type="entry name" value="NAD(P)-binding Rossmann-like Domain"/>
    <property type="match status" value="1"/>
</dbReference>
<gene>
    <name evidence="7" type="ORF">HMPREF0381_0293</name>
</gene>
<dbReference type="PANTHER" id="PTHR42813:SF4">
    <property type="entry name" value="NADP-DEPENDENT ISOPROPANOL DEHYDROGENASE"/>
    <property type="match status" value="1"/>
</dbReference>
<dbReference type="InterPro" id="IPR036291">
    <property type="entry name" value="NAD(P)-bd_dom_sf"/>
</dbReference>
<dbReference type="GO" id="GO:0046872">
    <property type="term" value="F:metal ion binding"/>
    <property type="evidence" value="ECO:0007669"/>
    <property type="project" value="UniProtKB-KW"/>
</dbReference>
<accession>E6LJU8</accession>
<organism evidence="7 8">
    <name type="scientific">Lachnoanaerobaculum saburreum DSM 3986</name>
    <dbReference type="NCBI Taxonomy" id="887325"/>
    <lineage>
        <taxon>Bacteria</taxon>
        <taxon>Bacillati</taxon>
        <taxon>Bacillota</taxon>
        <taxon>Clostridia</taxon>
        <taxon>Lachnospirales</taxon>
        <taxon>Lachnospiraceae</taxon>
        <taxon>Lachnoanaerobaculum</taxon>
    </lineage>
</organism>
<name>E6LJU8_9FIRM</name>
<comment type="cofactor">
    <cofactor evidence="1">
        <name>Zn(2+)</name>
        <dbReference type="ChEBI" id="CHEBI:29105"/>
    </cofactor>
</comment>
<evidence type="ECO:0000256" key="3">
    <source>
        <dbReference type="ARBA" id="ARBA00022723"/>
    </source>
</evidence>
<dbReference type="Pfam" id="PF00107">
    <property type="entry name" value="ADH_zinc_N"/>
    <property type="match status" value="1"/>
</dbReference>
<proteinExistence type="inferred from homology"/>
<keyword evidence="4" id="KW-0862">Zinc</keyword>
<evidence type="ECO:0000256" key="2">
    <source>
        <dbReference type="ARBA" id="ARBA00008072"/>
    </source>
</evidence>
<evidence type="ECO:0000256" key="4">
    <source>
        <dbReference type="ARBA" id="ARBA00022833"/>
    </source>
</evidence>
<dbReference type="HOGENOM" id="CLU_026673_11_3_9"/>
<feature type="domain" description="Alcohol dehydrogenase-like C-terminal" evidence="5">
    <location>
        <begin position="194"/>
        <end position="294"/>
    </location>
</feature>
<feature type="domain" description="Alcohol dehydrogenase-like N-terminal" evidence="6">
    <location>
        <begin position="47"/>
        <end position="148"/>
    </location>
</feature>
<dbReference type="SUPFAM" id="SSF50129">
    <property type="entry name" value="GroES-like"/>
    <property type="match status" value="1"/>
</dbReference>
<dbReference type="PANTHER" id="PTHR42813">
    <property type="entry name" value="ZINC-TYPE ALCOHOL DEHYDROGENASE-LIKE"/>
    <property type="match status" value="1"/>
</dbReference>
<dbReference type="AlphaFoldDB" id="E6LJU8"/>
<evidence type="ECO:0000313" key="8">
    <source>
        <dbReference type="Proteomes" id="UP000003434"/>
    </source>
</evidence>
<dbReference type="InterPro" id="IPR013149">
    <property type="entry name" value="ADH-like_C"/>
</dbReference>
<reference evidence="7 8" key="1">
    <citation type="submission" date="2010-12" db="EMBL/GenBank/DDBJ databases">
        <authorList>
            <person name="Muzny D."/>
            <person name="Qin X."/>
            <person name="Deng J."/>
            <person name="Jiang H."/>
            <person name="Liu Y."/>
            <person name="Qu J."/>
            <person name="Song X.-Z."/>
            <person name="Zhang L."/>
            <person name="Thornton R."/>
            <person name="Coyle M."/>
            <person name="Francisco L."/>
            <person name="Jackson L."/>
            <person name="Javaid M."/>
            <person name="Korchina V."/>
            <person name="Kovar C."/>
            <person name="Mata R."/>
            <person name="Mathew T."/>
            <person name="Ngo R."/>
            <person name="Nguyen L."/>
            <person name="Nguyen N."/>
            <person name="Okwuonu G."/>
            <person name="Ongeri F."/>
            <person name="Pham C."/>
            <person name="Simmons D."/>
            <person name="Wilczek-Boney K."/>
            <person name="Hale W."/>
            <person name="Jakkamsetti A."/>
            <person name="Pham P."/>
            <person name="Ruth R."/>
            <person name="San Lucas F."/>
            <person name="Warren J."/>
            <person name="Zhang J."/>
            <person name="Zhao Z."/>
            <person name="Zhou C."/>
            <person name="Zhu D."/>
            <person name="Lee S."/>
            <person name="Bess C."/>
            <person name="Blankenburg K."/>
            <person name="Forbes L."/>
            <person name="Fu Q."/>
            <person name="Gubbala S."/>
            <person name="Hirani K."/>
            <person name="Jayaseelan J.C."/>
            <person name="Lara F."/>
            <person name="Munidasa M."/>
            <person name="Palculict T."/>
            <person name="Patil S."/>
            <person name="Pu L.-L."/>
            <person name="Saada N."/>
            <person name="Tang L."/>
            <person name="Weissenberger G."/>
            <person name="Zhu Y."/>
            <person name="Hemphill L."/>
            <person name="Shang Y."/>
            <person name="Youmans B."/>
            <person name="Ayvaz T."/>
            <person name="Ross M."/>
            <person name="Santibanez J."/>
            <person name="Aqrawi P."/>
            <person name="Gross S."/>
            <person name="Joshi V."/>
            <person name="Fowler G."/>
            <person name="Nazareth L."/>
            <person name="Reid J."/>
            <person name="Worley K."/>
            <person name="Petrosino J."/>
            <person name="Highlander S."/>
            <person name="Gibbs R."/>
        </authorList>
    </citation>
    <scope>NUCLEOTIDE SEQUENCE [LARGE SCALE GENOMIC DNA]</scope>
    <source>
        <strain evidence="7 8">DSM 3986</strain>
    </source>
</reference>
<evidence type="ECO:0000259" key="6">
    <source>
        <dbReference type="Pfam" id="PF08240"/>
    </source>
</evidence>